<organism evidence="1 2">
    <name type="scientific">Tritrichomonas musculus</name>
    <dbReference type="NCBI Taxonomy" id="1915356"/>
    <lineage>
        <taxon>Eukaryota</taxon>
        <taxon>Metamonada</taxon>
        <taxon>Parabasalia</taxon>
        <taxon>Tritrichomonadida</taxon>
        <taxon>Tritrichomonadidae</taxon>
        <taxon>Tritrichomonas</taxon>
    </lineage>
</organism>
<keyword evidence="2" id="KW-1185">Reference proteome</keyword>
<name>A0ABR2H1J6_9EUKA</name>
<accession>A0ABR2H1J6</accession>
<protein>
    <submittedName>
        <fullName evidence="1">Uncharacterized protein</fullName>
    </submittedName>
</protein>
<reference evidence="1 2" key="1">
    <citation type="submission" date="2024-04" db="EMBL/GenBank/DDBJ databases">
        <title>Tritrichomonas musculus Genome.</title>
        <authorList>
            <person name="Alves-Ferreira E."/>
            <person name="Grigg M."/>
            <person name="Lorenzi H."/>
            <person name="Galac M."/>
        </authorList>
    </citation>
    <scope>NUCLEOTIDE SEQUENCE [LARGE SCALE GENOMIC DNA]</scope>
    <source>
        <strain evidence="1 2">EAF2021</strain>
    </source>
</reference>
<evidence type="ECO:0000313" key="1">
    <source>
        <dbReference type="EMBL" id="KAK8839733.1"/>
    </source>
</evidence>
<sequence>MTFPNIKTAKFIDNNERWLKLNGIQTISPEGFCFSISSKDGSLKTEDFAMLTTLPRMYSINREGKCYIKPCMRGLFNTTMKYIFGKKYENDKIEIMCKKLYKSIVLVITSEKILNKTLEYFPNKINITFLEKQFDNITNTNYFENFNFENLNDEAKNHFILYDQCTKEKGTVNCENEWDAFTQYYWSNMFTNQYENLKGFERYQITIEPDMIIQPSFITDNEKWSGTHYIVGGSYENKYEIGIFIETIVRSYLPSLFDNFLPFYSLAKGFWRDIFLNVELLNRQIIYYDINSYNEIRKIIELYSQFNFTYQSLYTIGHSFMGTLFKGASFLAKAEGITFEAFDGESNAFLKYEYEHDFQDIFNVLNDQSVVFNQITNIYSSNNLLTGNDNNCDLNGVLPERYILPNVYDTACLTVITCSENMKYVPFCKQVLTEDGKNSEQEFNISFDAYLEYYKYKKYQNVTLRYM</sequence>
<proteinExistence type="predicted"/>
<dbReference type="EMBL" id="JAPFFF010000050">
    <property type="protein sequence ID" value="KAK8839733.1"/>
    <property type="molecule type" value="Genomic_DNA"/>
</dbReference>
<comment type="caution">
    <text evidence="1">The sequence shown here is derived from an EMBL/GenBank/DDBJ whole genome shotgun (WGS) entry which is preliminary data.</text>
</comment>
<dbReference type="Proteomes" id="UP001470230">
    <property type="component" value="Unassembled WGS sequence"/>
</dbReference>
<evidence type="ECO:0000313" key="2">
    <source>
        <dbReference type="Proteomes" id="UP001470230"/>
    </source>
</evidence>
<gene>
    <name evidence="1" type="ORF">M9Y10_031438</name>
</gene>